<organism evidence="1">
    <name type="scientific">marine metagenome</name>
    <dbReference type="NCBI Taxonomy" id="408172"/>
    <lineage>
        <taxon>unclassified sequences</taxon>
        <taxon>metagenomes</taxon>
        <taxon>ecological metagenomes</taxon>
    </lineage>
</organism>
<evidence type="ECO:0000313" key="1">
    <source>
        <dbReference type="EMBL" id="SVB56904.1"/>
    </source>
</evidence>
<gene>
    <name evidence="1" type="ORF">METZ01_LOCUS209758</name>
</gene>
<proteinExistence type="predicted"/>
<dbReference type="AlphaFoldDB" id="A0A382F3H6"/>
<name>A0A382F3H6_9ZZZZ</name>
<accession>A0A382F3H6</accession>
<dbReference type="EMBL" id="UINC01047526">
    <property type="protein sequence ID" value="SVB56904.1"/>
    <property type="molecule type" value="Genomic_DNA"/>
</dbReference>
<sequence length="34" mass="3986">MKRSDDFQTSITYTFTEHHGTCPTSKVNQQKQLQ</sequence>
<reference evidence="1" key="1">
    <citation type="submission" date="2018-05" db="EMBL/GenBank/DDBJ databases">
        <authorList>
            <person name="Lanie J.A."/>
            <person name="Ng W.-L."/>
            <person name="Kazmierczak K.M."/>
            <person name="Andrzejewski T.M."/>
            <person name="Davidsen T.M."/>
            <person name="Wayne K.J."/>
            <person name="Tettelin H."/>
            <person name="Glass J.I."/>
            <person name="Rusch D."/>
            <person name="Podicherti R."/>
            <person name="Tsui H.-C.T."/>
            <person name="Winkler M.E."/>
        </authorList>
    </citation>
    <scope>NUCLEOTIDE SEQUENCE</scope>
</reference>
<protein>
    <submittedName>
        <fullName evidence="1">Uncharacterized protein</fullName>
    </submittedName>
</protein>